<keyword evidence="7" id="KW-1185">Reference proteome</keyword>
<accession>A0A1G7YPK8</accession>
<dbReference type="STRING" id="200378.SAMN05216553_11467"/>
<dbReference type="GO" id="GO:0032993">
    <property type="term" value="C:protein-DNA complex"/>
    <property type="evidence" value="ECO:0007669"/>
    <property type="project" value="TreeGrafter"/>
</dbReference>
<evidence type="ECO:0000313" key="7">
    <source>
        <dbReference type="Proteomes" id="UP000199623"/>
    </source>
</evidence>
<comment type="similarity">
    <text evidence="1">Belongs to the LysR transcriptional regulatory family.</text>
</comment>
<organism evidence="6 7">
    <name type="scientific">Lentzea fradiae</name>
    <dbReference type="NCBI Taxonomy" id="200378"/>
    <lineage>
        <taxon>Bacteria</taxon>
        <taxon>Bacillati</taxon>
        <taxon>Actinomycetota</taxon>
        <taxon>Actinomycetes</taxon>
        <taxon>Pseudonocardiales</taxon>
        <taxon>Pseudonocardiaceae</taxon>
        <taxon>Lentzea</taxon>
    </lineage>
</organism>
<evidence type="ECO:0000256" key="4">
    <source>
        <dbReference type="ARBA" id="ARBA00023163"/>
    </source>
</evidence>
<keyword evidence="4" id="KW-0804">Transcription</keyword>
<dbReference type="InterPro" id="IPR036390">
    <property type="entry name" value="WH_DNA-bd_sf"/>
</dbReference>
<dbReference type="AlphaFoldDB" id="A0A1G7YPK8"/>
<dbReference type="PRINTS" id="PR00039">
    <property type="entry name" value="HTHLYSR"/>
</dbReference>
<gene>
    <name evidence="6" type="ORF">SAMN05216553_11467</name>
</gene>
<dbReference type="SUPFAM" id="SSF53850">
    <property type="entry name" value="Periplasmic binding protein-like II"/>
    <property type="match status" value="1"/>
</dbReference>
<dbReference type="GO" id="GO:0003677">
    <property type="term" value="F:DNA binding"/>
    <property type="evidence" value="ECO:0007669"/>
    <property type="project" value="UniProtKB-KW"/>
</dbReference>
<dbReference type="PANTHER" id="PTHR30346:SF30">
    <property type="entry name" value="SMALL NEUTRAL PROTEASE REGULATORY PROTEIN"/>
    <property type="match status" value="1"/>
</dbReference>
<dbReference type="InterPro" id="IPR000847">
    <property type="entry name" value="LysR_HTH_N"/>
</dbReference>
<evidence type="ECO:0000259" key="5">
    <source>
        <dbReference type="PROSITE" id="PS50931"/>
    </source>
</evidence>
<feature type="domain" description="HTH lysR-type" evidence="5">
    <location>
        <begin position="1"/>
        <end position="58"/>
    </location>
</feature>
<keyword evidence="2" id="KW-0805">Transcription regulation</keyword>
<evidence type="ECO:0000256" key="1">
    <source>
        <dbReference type="ARBA" id="ARBA00009437"/>
    </source>
</evidence>
<dbReference type="SUPFAM" id="SSF46785">
    <property type="entry name" value="Winged helix' DNA-binding domain"/>
    <property type="match status" value="1"/>
</dbReference>
<sequence length="302" mass="32591">MELRHLHVVLTVARAGSISRAASQMKIAQAGLTAQVRRIEATLGGPLFLRRTGGVELTELGRHVVLRAQDLVERFDDLVVTSNKLAERGDCGMRLGGVVGSPTALLVRVVREVLPSLPQTTHVVRDSDAVLELVRTGDLDLALVVEFPRTPLRFPKAVGLRGVATERMLIGVPVGHRLSGRSEVLLSELAGEEWVVPDENHGGKLNLDLACEAVGFTPRCTHFGVEPAVAAELVRSTGAVAGFFAGENPPGVLLKPIIGNPLRRRITLVWNDEAAQHVDDVHDGLVRAYHERTPHPGRLLAS</sequence>
<evidence type="ECO:0000256" key="2">
    <source>
        <dbReference type="ARBA" id="ARBA00023015"/>
    </source>
</evidence>
<dbReference type="PROSITE" id="PS50931">
    <property type="entry name" value="HTH_LYSR"/>
    <property type="match status" value="1"/>
</dbReference>
<reference evidence="7" key="1">
    <citation type="submission" date="2016-10" db="EMBL/GenBank/DDBJ databases">
        <authorList>
            <person name="Varghese N."/>
            <person name="Submissions S."/>
        </authorList>
    </citation>
    <scope>NUCLEOTIDE SEQUENCE [LARGE SCALE GENOMIC DNA]</scope>
    <source>
        <strain evidence="7">CGMCC 4.3506</strain>
    </source>
</reference>
<dbReference type="GO" id="GO:0003700">
    <property type="term" value="F:DNA-binding transcription factor activity"/>
    <property type="evidence" value="ECO:0007669"/>
    <property type="project" value="InterPro"/>
</dbReference>
<dbReference type="Proteomes" id="UP000199623">
    <property type="component" value="Unassembled WGS sequence"/>
</dbReference>
<dbReference type="PANTHER" id="PTHR30346">
    <property type="entry name" value="TRANSCRIPTIONAL DUAL REGULATOR HCAR-RELATED"/>
    <property type="match status" value="1"/>
</dbReference>
<dbReference type="Gene3D" id="3.40.190.10">
    <property type="entry name" value="Periplasmic binding protein-like II"/>
    <property type="match status" value="2"/>
</dbReference>
<name>A0A1G7YPK8_9PSEU</name>
<evidence type="ECO:0000313" key="6">
    <source>
        <dbReference type="EMBL" id="SDG98246.1"/>
    </source>
</evidence>
<protein>
    <submittedName>
        <fullName evidence="6">DNA-binding transcriptional regulator, LysR family</fullName>
    </submittedName>
</protein>
<dbReference type="Pfam" id="PF03466">
    <property type="entry name" value="LysR_substrate"/>
    <property type="match status" value="1"/>
</dbReference>
<proteinExistence type="inferred from homology"/>
<dbReference type="Gene3D" id="1.10.10.10">
    <property type="entry name" value="Winged helix-like DNA-binding domain superfamily/Winged helix DNA-binding domain"/>
    <property type="match status" value="1"/>
</dbReference>
<evidence type="ECO:0000256" key="3">
    <source>
        <dbReference type="ARBA" id="ARBA00023125"/>
    </source>
</evidence>
<dbReference type="EMBL" id="FNCC01000014">
    <property type="protein sequence ID" value="SDG98246.1"/>
    <property type="molecule type" value="Genomic_DNA"/>
</dbReference>
<dbReference type="RefSeq" id="WP_090054959.1">
    <property type="nucleotide sequence ID" value="NZ_FNCC01000014.1"/>
</dbReference>
<keyword evidence="3 6" id="KW-0238">DNA-binding</keyword>
<dbReference type="InterPro" id="IPR036388">
    <property type="entry name" value="WH-like_DNA-bd_sf"/>
</dbReference>
<dbReference type="Pfam" id="PF00126">
    <property type="entry name" value="HTH_1"/>
    <property type="match status" value="1"/>
</dbReference>
<dbReference type="InterPro" id="IPR005119">
    <property type="entry name" value="LysR_subst-bd"/>
</dbReference>